<accession>A0ABP9IB74</accession>
<keyword evidence="2" id="KW-1185">Reference proteome</keyword>
<dbReference type="EMBL" id="BAABHS010000050">
    <property type="protein sequence ID" value="GAA4993800.1"/>
    <property type="molecule type" value="Genomic_DNA"/>
</dbReference>
<proteinExistence type="predicted"/>
<evidence type="ECO:0000313" key="2">
    <source>
        <dbReference type="Proteomes" id="UP001500466"/>
    </source>
</evidence>
<reference evidence="2" key="1">
    <citation type="journal article" date="2019" name="Int. J. Syst. Evol. Microbiol.">
        <title>The Global Catalogue of Microorganisms (GCM) 10K type strain sequencing project: providing services to taxonomists for standard genome sequencing and annotation.</title>
        <authorList>
            <consortium name="The Broad Institute Genomics Platform"/>
            <consortium name="The Broad Institute Genome Sequencing Center for Infectious Disease"/>
            <person name="Wu L."/>
            <person name="Ma J."/>
        </authorList>
    </citation>
    <scope>NUCLEOTIDE SEQUENCE [LARGE SCALE GENOMIC DNA]</scope>
    <source>
        <strain evidence="2">JCM 17986</strain>
    </source>
</reference>
<organism evidence="1 2">
    <name type="scientific">Yinghuangia aomiensis</name>
    <dbReference type="NCBI Taxonomy" id="676205"/>
    <lineage>
        <taxon>Bacteria</taxon>
        <taxon>Bacillati</taxon>
        <taxon>Actinomycetota</taxon>
        <taxon>Actinomycetes</taxon>
        <taxon>Kitasatosporales</taxon>
        <taxon>Streptomycetaceae</taxon>
        <taxon>Yinghuangia</taxon>
    </lineage>
</organism>
<protein>
    <submittedName>
        <fullName evidence="1">Uncharacterized protein</fullName>
    </submittedName>
</protein>
<name>A0ABP9IB74_9ACTN</name>
<gene>
    <name evidence="1" type="ORF">GCM10023205_78130</name>
</gene>
<comment type="caution">
    <text evidence="1">The sequence shown here is derived from an EMBL/GenBank/DDBJ whole genome shotgun (WGS) entry which is preliminary data.</text>
</comment>
<sequence>MRRTSDEDGGTLPPRYVLERAPKADPAVFLRQMRQPISTYQRPRVVLVAWGSNPANAAAAMVRAERHAEEFGYGVLERFASYTAQMRDAILFGPTATGYERREVEYGAAWWLVRHSAVRPTDLEYARHAQRRMGAVDDERADAFRAEYGYPAESVTLGRERPSERLYPFLARPRVIDRRTGPVALPERFRAGALGSLPRRGRQLDAGG</sequence>
<dbReference type="Proteomes" id="UP001500466">
    <property type="component" value="Unassembled WGS sequence"/>
</dbReference>
<evidence type="ECO:0000313" key="1">
    <source>
        <dbReference type="EMBL" id="GAA4993800.1"/>
    </source>
</evidence>